<dbReference type="EMBL" id="EU826467">
    <property type="protein sequence ID" value="ACH62329.1"/>
    <property type="molecule type" value="Genomic_DNA"/>
</dbReference>
<evidence type="ECO:0000313" key="2">
    <source>
        <dbReference type="Proteomes" id="UP000001850"/>
    </source>
</evidence>
<evidence type="ECO:0008006" key="3">
    <source>
        <dbReference type="Google" id="ProtNLM"/>
    </source>
</evidence>
<gene>
    <name evidence="1" type="primary">97</name>
    <name evidence="1" type="ORF">RIZAL_97</name>
</gene>
<reference evidence="1 2" key="1">
    <citation type="submission" date="2008-06" db="EMBL/GenBank/DDBJ databases">
        <authorList>
            <person name="Tantoco A.T."/>
            <person name="Peebles C.L."/>
            <person name="Paladin E.C."/>
            <person name="Jacobs-Sera D."/>
            <person name="Hendrix R.W."/>
            <person name="Hatfull G.F."/>
        </authorList>
    </citation>
    <scope>NUCLEOTIDE SEQUENCE [LARGE SCALE GENOMIC DNA]</scope>
</reference>
<proteinExistence type="predicted"/>
<name>B5LK83_9CAUD</name>
<dbReference type="Proteomes" id="UP000001850">
    <property type="component" value="Segment"/>
</dbReference>
<dbReference type="GeneID" id="6921133"/>
<evidence type="ECO:0000313" key="1">
    <source>
        <dbReference type="EMBL" id="ACH62329.1"/>
    </source>
</evidence>
<dbReference type="RefSeq" id="YP_002224790.1">
    <property type="nucleotide sequence ID" value="NC_011272.1"/>
</dbReference>
<accession>B5LK83</accession>
<organism evidence="1 2">
    <name type="scientific">Mycobacterium phage Rizal</name>
    <dbReference type="NCBI Taxonomy" id="546806"/>
    <lineage>
        <taxon>Viruses</taxon>
        <taxon>Duplodnaviria</taxon>
        <taxon>Heunggongvirae</taxon>
        <taxon>Uroviricota</taxon>
        <taxon>Caudoviricetes</taxon>
        <taxon>Ceeclamvirinae</taxon>
        <taxon>Bixzunavirus</taxon>
        <taxon>Bixzunavirus Bxz1</taxon>
    </lineage>
</organism>
<dbReference type="KEGG" id="vg:6921133"/>
<sequence length="239" mass="26425">MWSGTREWILIPLCYDEYKTRTHTRKVRSMSIYPASDAQIRFINTLLAERDVPQASRDYVAHLLDTGISSKRASDAIAHLKGFVKIQAQQELAIAAIARPRPTEPGFYLVDGEVFKVVETRDGERLYAKKTTAHGLEYVPGAMTRIFADQKLSPEQIAEQGLTQGFCIVCSSEFEDPTSKHIGIGPVCGKNTLGAEAYKALRLSVADRPDVIAFEAAKKAAAKARREAKKAESEQLALV</sequence>
<protein>
    <recommendedName>
        <fullName evidence="3">Capsid decoration protein</fullName>
    </recommendedName>
</protein>